<keyword evidence="3" id="KW-1185">Reference proteome</keyword>
<dbReference type="EMBL" id="JACRST010000003">
    <property type="protein sequence ID" value="MBC8546083.1"/>
    <property type="molecule type" value="Genomic_DNA"/>
</dbReference>
<dbReference type="InterPro" id="IPR001387">
    <property type="entry name" value="Cro/C1-type_HTH"/>
</dbReference>
<dbReference type="Pfam" id="PF13443">
    <property type="entry name" value="HTH_26"/>
    <property type="match status" value="1"/>
</dbReference>
<dbReference type="Proteomes" id="UP000653127">
    <property type="component" value="Unassembled WGS sequence"/>
</dbReference>
<accession>A0A926DVG0</accession>
<proteinExistence type="predicted"/>
<comment type="caution">
    <text evidence="2">The sequence shown here is derived from an EMBL/GenBank/DDBJ whole genome shotgun (WGS) entry which is preliminary data.</text>
</comment>
<sequence length="81" mass="9196">MKINNRVSPDNGTKLLAAHIRTKGISIKQVSDQTGISYDKLIRSLSKESRALKTDEFLCVCQFLEVDPMRFYVPQNHNQAS</sequence>
<organism evidence="2 3">
    <name type="scientific">Ligaoa zhengdingensis</name>
    <dbReference type="NCBI Taxonomy" id="2763658"/>
    <lineage>
        <taxon>Bacteria</taxon>
        <taxon>Bacillati</taxon>
        <taxon>Bacillota</taxon>
        <taxon>Clostridia</taxon>
        <taxon>Eubacteriales</taxon>
        <taxon>Oscillospiraceae</taxon>
        <taxon>Ligaoa</taxon>
    </lineage>
</organism>
<evidence type="ECO:0000313" key="3">
    <source>
        <dbReference type="Proteomes" id="UP000653127"/>
    </source>
</evidence>
<dbReference type="AlphaFoldDB" id="A0A926DVG0"/>
<reference evidence="2" key="1">
    <citation type="submission" date="2020-08" db="EMBL/GenBank/DDBJ databases">
        <title>Genome public.</title>
        <authorList>
            <person name="Liu C."/>
            <person name="Sun Q."/>
        </authorList>
    </citation>
    <scope>NUCLEOTIDE SEQUENCE</scope>
    <source>
        <strain evidence="2">NSJ-31</strain>
    </source>
</reference>
<name>A0A926DVG0_9FIRM</name>
<evidence type="ECO:0000259" key="1">
    <source>
        <dbReference type="Pfam" id="PF13443"/>
    </source>
</evidence>
<evidence type="ECO:0000313" key="2">
    <source>
        <dbReference type="EMBL" id="MBC8546083.1"/>
    </source>
</evidence>
<protein>
    <submittedName>
        <fullName evidence="2">Helix-turn-helix domain-containing protein</fullName>
    </submittedName>
</protein>
<gene>
    <name evidence="2" type="ORF">H8711_03925</name>
</gene>
<feature type="domain" description="HTH cro/C1-type" evidence="1">
    <location>
        <begin position="20"/>
        <end position="68"/>
    </location>
</feature>